<reference evidence="1 2" key="1">
    <citation type="journal article" date="2019" name="Nat. Ecol. Evol.">
        <title>Megaphylogeny resolves global patterns of mushroom evolution.</title>
        <authorList>
            <person name="Varga T."/>
            <person name="Krizsan K."/>
            <person name="Foldi C."/>
            <person name="Dima B."/>
            <person name="Sanchez-Garcia M."/>
            <person name="Sanchez-Ramirez S."/>
            <person name="Szollosi G.J."/>
            <person name="Szarkandi J.G."/>
            <person name="Papp V."/>
            <person name="Albert L."/>
            <person name="Andreopoulos W."/>
            <person name="Angelini C."/>
            <person name="Antonin V."/>
            <person name="Barry K.W."/>
            <person name="Bougher N.L."/>
            <person name="Buchanan P."/>
            <person name="Buyck B."/>
            <person name="Bense V."/>
            <person name="Catcheside P."/>
            <person name="Chovatia M."/>
            <person name="Cooper J."/>
            <person name="Damon W."/>
            <person name="Desjardin D."/>
            <person name="Finy P."/>
            <person name="Geml J."/>
            <person name="Haridas S."/>
            <person name="Hughes K."/>
            <person name="Justo A."/>
            <person name="Karasinski D."/>
            <person name="Kautmanova I."/>
            <person name="Kiss B."/>
            <person name="Kocsube S."/>
            <person name="Kotiranta H."/>
            <person name="LaButti K.M."/>
            <person name="Lechner B.E."/>
            <person name="Liimatainen K."/>
            <person name="Lipzen A."/>
            <person name="Lukacs Z."/>
            <person name="Mihaltcheva S."/>
            <person name="Morgado L.N."/>
            <person name="Niskanen T."/>
            <person name="Noordeloos M.E."/>
            <person name="Ohm R.A."/>
            <person name="Ortiz-Santana B."/>
            <person name="Ovrebo C."/>
            <person name="Racz N."/>
            <person name="Riley R."/>
            <person name="Savchenko A."/>
            <person name="Shiryaev A."/>
            <person name="Soop K."/>
            <person name="Spirin V."/>
            <person name="Szebenyi C."/>
            <person name="Tomsovsky M."/>
            <person name="Tulloss R.E."/>
            <person name="Uehling J."/>
            <person name="Grigoriev I.V."/>
            <person name="Vagvolgyi C."/>
            <person name="Papp T."/>
            <person name="Martin F.M."/>
            <person name="Miettinen O."/>
            <person name="Hibbett D.S."/>
            <person name="Nagy L.G."/>
        </authorList>
    </citation>
    <scope>NUCLEOTIDE SEQUENCE [LARGE SCALE GENOMIC DNA]</scope>
    <source>
        <strain evidence="1 2">NL-1719</strain>
    </source>
</reference>
<protein>
    <submittedName>
        <fullName evidence="1">Uncharacterized protein</fullName>
    </submittedName>
</protein>
<gene>
    <name evidence="1" type="ORF">BDN72DRAFT_632415</name>
</gene>
<evidence type="ECO:0000313" key="2">
    <source>
        <dbReference type="Proteomes" id="UP000308600"/>
    </source>
</evidence>
<dbReference type="Proteomes" id="UP000308600">
    <property type="component" value="Unassembled WGS sequence"/>
</dbReference>
<proteinExistence type="predicted"/>
<dbReference type="EMBL" id="ML208266">
    <property type="protein sequence ID" value="TFK74797.1"/>
    <property type="molecule type" value="Genomic_DNA"/>
</dbReference>
<accession>A0ACD3BCS7</accession>
<evidence type="ECO:0000313" key="1">
    <source>
        <dbReference type="EMBL" id="TFK74797.1"/>
    </source>
</evidence>
<organism evidence="1 2">
    <name type="scientific">Pluteus cervinus</name>
    <dbReference type="NCBI Taxonomy" id="181527"/>
    <lineage>
        <taxon>Eukaryota</taxon>
        <taxon>Fungi</taxon>
        <taxon>Dikarya</taxon>
        <taxon>Basidiomycota</taxon>
        <taxon>Agaricomycotina</taxon>
        <taxon>Agaricomycetes</taxon>
        <taxon>Agaricomycetidae</taxon>
        <taxon>Agaricales</taxon>
        <taxon>Pluteineae</taxon>
        <taxon>Pluteaceae</taxon>
        <taxon>Pluteus</taxon>
    </lineage>
</organism>
<name>A0ACD3BCS7_9AGAR</name>
<sequence>MKRVSLSIRSSLLPFIILATSTPSFTPLPRILVACSVHIIIFNILSSTWLSTIGTRNHSLVPNFHPRGLLSISVSNTIQSDPYFIALSELSCFLSRLTHELTSASAIYHVLFRDAMEMWLVPFSPLMPMRCNVMA</sequence>
<keyword evidence="2" id="KW-1185">Reference proteome</keyword>